<sequence length="356" mass="39825">MHEIPFEEILQKLGELNAKKVLIQAPEGLKKETQALAEFLEMNGVEVIINGDINYGACDLADREARMLGCDVLIHLGHSYMQLNLEVPTIFVPAFAKVDVVKTLEKNLDEIKKLGKKIALVTTVQHIRDLKRAKAFLEERGFQVFIGEGDNRVSFAGQVLGCNFTTARVEEQVGGILFIGSGYFHPVGVSLATKKPTLAINPYSGDFTWMDSEVERIVRKRWGMIAKAYDARKFGVIVSIKKGQLRLNEARRIMKLLKEHGRKAQLIATNHISPEALEGFDFDAYVVVACPRVPIDDAGRWKKPVLTPPEVELLLGLREEYEFDEILGGRRETDEPLGISLKLPKGFCESIQHSGD</sequence>
<dbReference type="EC" id="2.5.1.108" evidence="3 10"/>
<dbReference type="SFLD" id="SFLDS00032">
    <property type="entry name" value="Radical_SAM_3-amino-3-carboxyp"/>
    <property type="match status" value="1"/>
</dbReference>
<evidence type="ECO:0000256" key="6">
    <source>
        <dbReference type="ARBA" id="ARBA00022723"/>
    </source>
</evidence>
<evidence type="ECO:0000256" key="1">
    <source>
        <dbReference type="ARBA" id="ARBA00001966"/>
    </source>
</evidence>
<organism evidence="11 12">
    <name type="scientific">Thermococcus paralvinellae</name>
    <dbReference type="NCBI Taxonomy" id="582419"/>
    <lineage>
        <taxon>Archaea</taxon>
        <taxon>Methanobacteriati</taxon>
        <taxon>Methanobacteriota</taxon>
        <taxon>Thermococci</taxon>
        <taxon>Thermococcales</taxon>
        <taxon>Thermococcaceae</taxon>
        <taxon>Thermococcus</taxon>
    </lineage>
</organism>
<dbReference type="GO" id="GO:0017183">
    <property type="term" value="P:protein histidyl modification to diphthamide"/>
    <property type="evidence" value="ECO:0007669"/>
    <property type="project" value="UniProtKB-UniRule"/>
</dbReference>
<dbReference type="GO" id="GO:0046872">
    <property type="term" value="F:metal ion binding"/>
    <property type="evidence" value="ECO:0007669"/>
    <property type="project" value="UniProtKB-KW"/>
</dbReference>
<dbReference type="InterPro" id="IPR042264">
    <property type="entry name" value="DPH1/DPH2_2"/>
</dbReference>
<keyword evidence="4 10" id="KW-0808">Transferase</keyword>
<protein>
    <recommendedName>
        <fullName evidence="3 10">2-(3-amino-3-carboxypropyl)histidine synthase</fullName>
        <ecNumber evidence="3 10">2.5.1.108</ecNumber>
    </recommendedName>
</protein>
<dbReference type="InterPro" id="IPR016435">
    <property type="entry name" value="DPH1/DPH2"/>
</dbReference>
<evidence type="ECO:0000256" key="9">
    <source>
        <dbReference type="ARBA" id="ARBA00048403"/>
    </source>
</evidence>
<evidence type="ECO:0000256" key="7">
    <source>
        <dbReference type="ARBA" id="ARBA00023004"/>
    </source>
</evidence>
<evidence type="ECO:0000313" key="11">
    <source>
        <dbReference type="EMBL" id="HIP88652.1"/>
    </source>
</evidence>
<dbReference type="FunFam" id="3.40.50.11840:FF:000003">
    <property type="entry name" value="2-(3-amino-3-carboxypropyl)histidine synthase subunit 1"/>
    <property type="match status" value="1"/>
</dbReference>
<dbReference type="Pfam" id="PF01866">
    <property type="entry name" value="Diphthamide_syn"/>
    <property type="match status" value="1"/>
</dbReference>
<dbReference type="InterPro" id="IPR022428">
    <property type="entry name" value="Dph2_arc"/>
</dbReference>
<dbReference type="UniPathway" id="UPA00559"/>
<dbReference type="Gene3D" id="3.40.50.11850">
    <property type="entry name" value="Diphthamide synthesis DPH1/DPH2 domain 2"/>
    <property type="match status" value="1"/>
</dbReference>
<dbReference type="PANTHER" id="PTHR10762">
    <property type="entry name" value="DIPHTHAMIDE BIOSYNTHESIS PROTEIN"/>
    <property type="match status" value="1"/>
</dbReference>
<proteinExistence type="inferred from homology"/>
<comment type="pathway">
    <text evidence="2 10">Protein modification; peptidyl-diphthamide biosynthesis.</text>
</comment>
<dbReference type="NCBIfam" id="TIGR00322">
    <property type="entry name" value="diphth2_R"/>
    <property type="match status" value="1"/>
</dbReference>
<comment type="catalytic activity">
    <reaction evidence="9 10">
        <text>L-histidyl-[translation elongation factor 2] + S-adenosyl-L-methionine = 2-[(3S)-amino-3-carboxypropyl]-L-histidyl-[translation elongation factor 2] + S-methyl-5'-thioadenosine + H(+)</text>
        <dbReference type="Rhea" id="RHEA:36783"/>
        <dbReference type="Rhea" id="RHEA-COMP:9748"/>
        <dbReference type="Rhea" id="RHEA-COMP:9749"/>
        <dbReference type="ChEBI" id="CHEBI:15378"/>
        <dbReference type="ChEBI" id="CHEBI:17509"/>
        <dbReference type="ChEBI" id="CHEBI:29979"/>
        <dbReference type="ChEBI" id="CHEBI:59789"/>
        <dbReference type="ChEBI" id="CHEBI:73995"/>
        <dbReference type="EC" id="2.5.1.108"/>
    </reaction>
</comment>
<dbReference type="Gene3D" id="3.40.50.11860">
    <property type="entry name" value="Diphthamide synthesis DPH1/DPH2 domain 3"/>
    <property type="match status" value="1"/>
</dbReference>
<dbReference type="EMBL" id="DQUR01000053">
    <property type="protein sequence ID" value="HIP88652.1"/>
    <property type="molecule type" value="Genomic_DNA"/>
</dbReference>
<evidence type="ECO:0000256" key="4">
    <source>
        <dbReference type="ARBA" id="ARBA00022679"/>
    </source>
</evidence>
<evidence type="ECO:0000313" key="12">
    <source>
        <dbReference type="Proteomes" id="UP000653692"/>
    </source>
</evidence>
<evidence type="ECO:0000256" key="3">
    <source>
        <dbReference type="ARBA" id="ARBA00012221"/>
    </source>
</evidence>
<keyword evidence="6 10" id="KW-0479">Metal-binding</keyword>
<gene>
    <name evidence="11" type="primary">dph2</name>
    <name evidence="11" type="ORF">EYH24_01490</name>
</gene>
<keyword evidence="10" id="KW-0004">4Fe-4S</keyword>
<dbReference type="AlphaFoldDB" id="A0A832ZE33"/>
<accession>A0A832ZE33</accession>
<evidence type="ECO:0000256" key="10">
    <source>
        <dbReference type="PIRNR" id="PIRNR004967"/>
    </source>
</evidence>
<dbReference type="PANTHER" id="PTHR10762:SF1">
    <property type="entry name" value="2-(3-AMINO-3-CARBOXYPROPYL)HISTIDINE SYNTHASE SUBUNIT 1"/>
    <property type="match status" value="1"/>
</dbReference>
<dbReference type="InterPro" id="IPR042263">
    <property type="entry name" value="DPH1/DPH2_1"/>
</dbReference>
<dbReference type="SFLD" id="SFLDG01121">
    <property type="entry name" value="Diphthamide_biosynthesis"/>
    <property type="match status" value="1"/>
</dbReference>
<evidence type="ECO:0000256" key="8">
    <source>
        <dbReference type="ARBA" id="ARBA00023014"/>
    </source>
</evidence>
<comment type="cofactor">
    <cofactor evidence="1 10">
        <name>[4Fe-4S] cluster</name>
        <dbReference type="ChEBI" id="CHEBI:49883"/>
    </cofactor>
</comment>
<keyword evidence="8 10" id="KW-0411">Iron-sulfur</keyword>
<dbReference type="NCBIfam" id="TIGR03682">
    <property type="entry name" value="arCOG04112"/>
    <property type="match status" value="1"/>
</dbReference>
<evidence type="ECO:0000256" key="2">
    <source>
        <dbReference type="ARBA" id="ARBA00005156"/>
    </source>
</evidence>
<dbReference type="GO" id="GO:0090560">
    <property type="term" value="F:2-(3-amino-3-carboxypropyl)histidine synthase activity"/>
    <property type="evidence" value="ECO:0007669"/>
    <property type="project" value="UniProtKB-UniRule"/>
</dbReference>
<dbReference type="Proteomes" id="UP000653692">
    <property type="component" value="Unassembled WGS sequence"/>
</dbReference>
<evidence type="ECO:0000256" key="5">
    <source>
        <dbReference type="ARBA" id="ARBA00022691"/>
    </source>
</evidence>
<comment type="caution">
    <text evidence="11">The sequence shown here is derived from an EMBL/GenBank/DDBJ whole genome shotgun (WGS) entry which is preliminary data.</text>
</comment>
<dbReference type="InterPro" id="IPR035435">
    <property type="entry name" value="DPH1/DPH2_euk_archaea"/>
</dbReference>
<dbReference type="PIRSF" id="PIRSF004967">
    <property type="entry name" value="DPH1"/>
    <property type="match status" value="1"/>
</dbReference>
<comment type="similarity">
    <text evidence="10">Belongs to the DPH1/DPH2 family.</text>
</comment>
<dbReference type="GO" id="GO:0051539">
    <property type="term" value="F:4 iron, 4 sulfur cluster binding"/>
    <property type="evidence" value="ECO:0007669"/>
    <property type="project" value="UniProtKB-UniRule"/>
</dbReference>
<keyword evidence="7 10" id="KW-0408">Iron</keyword>
<dbReference type="Gene3D" id="3.40.50.11840">
    <property type="entry name" value="Diphthamide synthesis DPH1/DPH2 domain 1"/>
    <property type="match status" value="1"/>
</dbReference>
<dbReference type="InterPro" id="IPR042265">
    <property type="entry name" value="DPH1/DPH2_3"/>
</dbReference>
<reference evidence="11" key="1">
    <citation type="journal article" date="2020" name="ISME J.">
        <title>Gammaproteobacteria mediating utilization of methyl-, sulfur- and petroleum organic compounds in deep ocean hydrothermal plumes.</title>
        <authorList>
            <person name="Zhou Z."/>
            <person name="Liu Y."/>
            <person name="Pan J."/>
            <person name="Cron B.R."/>
            <person name="Toner B.M."/>
            <person name="Anantharaman K."/>
            <person name="Breier J.A."/>
            <person name="Dick G.J."/>
            <person name="Li M."/>
        </authorList>
    </citation>
    <scope>NUCLEOTIDE SEQUENCE</scope>
    <source>
        <strain evidence="11">SZUA-1476</strain>
    </source>
</reference>
<name>A0A832ZE33_9EURY</name>
<comment type="function">
    <text evidence="10">Catalyzes the first step of diphthamide biosynthesis, i.e. the transfer of the 3-amino-3-carboxypropyl group from S-adenosyl-L-methionine (SAM) to the C2 position of the imidazole ring of the target histidine residue in translation elongation factor 2 (EF-2).</text>
</comment>
<keyword evidence="5 10" id="KW-0949">S-adenosyl-L-methionine</keyword>